<organism evidence="3 4">
    <name type="scientific">Corticimicrobacter populi</name>
    <dbReference type="NCBI Taxonomy" id="2175229"/>
    <lineage>
        <taxon>Bacteria</taxon>
        <taxon>Pseudomonadati</taxon>
        <taxon>Pseudomonadota</taxon>
        <taxon>Betaproteobacteria</taxon>
        <taxon>Burkholderiales</taxon>
        <taxon>Alcaligenaceae</taxon>
        <taxon>Corticimicrobacter</taxon>
    </lineage>
</organism>
<dbReference type="Pfam" id="PF16220">
    <property type="entry name" value="DUF4880"/>
    <property type="match status" value="1"/>
</dbReference>
<dbReference type="AlphaFoldDB" id="A0A2V1K109"/>
<dbReference type="Pfam" id="PF04773">
    <property type="entry name" value="FecR"/>
    <property type="match status" value="1"/>
</dbReference>
<proteinExistence type="predicted"/>
<dbReference type="PANTHER" id="PTHR30273:SF2">
    <property type="entry name" value="PROTEIN FECR"/>
    <property type="match status" value="1"/>
</dbReference>
<dbReference type="EMBL" id="QETA01000002">
    <property type="protein sequence ID" value="PWF23766.1"/>
    <property type="molecule type" value="Genomic_DNA"/>
</dbReference>
<evidence type="ECO:0000259" key="2">
    <source>
        <dbReference type="Pfam" id="PF16220"/>
    </source>
</evidence>
<feature type="domain" description="FecR N-terminal" evidence="2">
    <location>
        <begin position="15"/>
        <end position="56"/>
    </location>
</feature>
<dbReference type="PANTHER" id="PTHR30273">
    <property type="entry name" value="PERIPLASMIC SIGNAL SENSOR AND SIGMA FACTOR ACTIVATOR FECR-RELATED"/>
    <property type="match status" value="1"/>
</dbReference>
<comment type="caution">
    <text evidence="3">The sequence shown here is derived from an EMBL/GenBank/DDBJ whole genome shotgun (WGS) entry which is preliminary data.</text>
</comment>
<reference evidence="4" key="1">
    <citation type="submission" date="2018-05" db="EMBL/GenBank/DDBJ databases">
        <authorList>
            <person name="Li Y."/>
        </authorList>
    </citation>
    <scope>NUCLEOTIDE SEQUENCE [LARGE SCALE GENOMIC DNA]</scope>
    <source>
        <strain evidence="4">3d-2-2</strain>
    </source>
</reference>
<dbReference type="Proteomes" id="UP000245212">
    <property type="component" value="Unassembled WGS sequence"/>
</dbReference>
<evidence type="ECO:0000313" key="4">
    <source>
        <dbReference type="Proteomes" id="UP000245212"/>
    </source>
</evidence>
<evidence type="ECO:0000313" key="3">
    <source>
        <dbReference type="EMBL" id="PWF23766.1"/>
    </source>
</evidence>
<feature type="domain" description="FecR protein" evidence="1">
    <location>
        <begin position="109"/>
        <end position="205"/>
    </location>
</feature>
<gene>
    <name evidence="3" type="ORF">DD235_05300</name>
</gene>
<dbReference type="PIRSF" id="PIRSF018266">
    <property type="entry name" value="FecR"/>
    <property type="match status" value="1"/>
</dbReference>
<dbReference type="GO" id="GO:0016989">
    <property type="term" value="F:sigma factor antagonist activity"/>
    <property type="evidence" value="ECO:0007669"/>
    <property type="project" value="TreeGrafter"/>
</dbReference>
<keyword evidence="3" id="KW-0472">Membrane</keyword>
<dbReference type="InterPro" id="IPR032623">
    <property type="entry name" value="FecR_N"/>
</dbReference>
<dbReference type="Gene3D" id="2.60.120.1440">
    <property type="match status" value="1"/>
</dbReference>
<name>A0A2V1K109_9BURK</name>
<evidence type="ECO:0000259" key="1">
    <source>
        <dbReference type="Pfam" id="PF04773"/>
    </source>
</evidence>
<protein>
    <submittedName>
        <fullName evidence="3">Transmembrane sensor</fullName>
    </submittedName>
</protein>
<dbReference type="InterPro" id="IPR012373">
    <property type="entry name" value="Ferrdict_sens_TM"/>
</dbReference>
<dbReference type="InterPro" id="IPR006860">
    <property type="entry name" value="FecR"/>
</dbReference>
<sequence length="320" mass="35433">MPCQMQPAEAQSIIEAAHWYACLAAEDATPEDRKNWQSWLEASPAHRKAWDRLQQVQRRFEQVPGSIASAVLSSPSRRRFVLRSLLPLAGAGLLATGAYRLLLPATRADWRTATGEQRRIQLEDGSELYLNTATAVQQDFTTTHRRLVLHAGEILIQTHTDSPFPESGRPFIIRTRHGDIEALGTRFTVRVDNTRTQVQVLQHAVAIQPAHSTSARLYLQAGQAVTFDATDTGPILDAPTRADAWLQGRLAVVDAPLSEVIAELSRYRPGILDCASGIASLKVSGVFSLNDTDEALAALADSFPVQVRRRTRYWVTLLPR</sequence>
<accession>A0A2V1K109</accession>
<keyword evidence="3" id="KW-0812">Transmembrane</keyword>
<keyword evidence="4" id="KW-1185">Reference proteome</keyword>